<name>A0A1B0CR01_LUTLO</name>
<evidence type="ECO:0000256" key="5">
    <source>
        <dbReference type="ARBA" id="ARBA00023306"/>
    </source>
</evidence>
<keyword evidence="5 6" id="KW-0131">Cell cycle</keyword>
<reference evidence="8" key="2">
    <citation type="journal article" date="2020" name="BMC">
        <title>Leishmania infection induces a limited differential gene expression in the sand fly midgut.</title>
        <authorList>
            <person name="Coutinho-Abreu I.V."/>
            <person name="Serafim T.D."/>
            <person name="Meneses C."/>
            <person name="Kamhawi S."/>
            <person name="Oliveira F."/>
            <person name="Valenzuela J.G."/>
        </authorList>
    </citation>
    <scope>NUCLEOTIDE SEQUENCE</scope>
    <source>
        <strain evidence="8">Jacobina</strain>
        <tissue evidence="8">Midgut</tissue>
    </source>
</reference>
<evidence type="ECO:0000256" key="3">
    <source>
        <dbReference type="ARBA" id="ARBA00022763"/>
    </source>
</evidence>
<sequence length="224" mass="25639">PEQPIKPAEDGVKVKPKKTIRKPRVTLNTAKLKGDRGLHTIEHYFRDMHFKGKGHEAEDLTRVMRKLEHWGHRVFPNMLFVDFVNRVEQLCRKADVQTHMRKYKSGLLGPEVQLDVVDEGMERMDAEHGDEFDALLSEQVEMQRNVPHRDFSSMDLSFNDDLEADVSLGVAEIPPTPPPPVNLTDEAKARIAENRRAAMERLRAKQALSQVNAISEEPMEQAEE</sequence>
<evidence type="ECO:0000313" key="8">
    <source>
        <dbReference type="EMBL" id="MBC1174105.1"/>
    </source>
</evidence>
<evidence type="ECO:0000256" key="6">
    <source>
        <dbReference type="RuleBase" id="RU366049"/>
    </source>
</evidence>
<dbReference type="InterPro" id="IPR012923">
    <property type="entry name" value="Csm3"/>
</dbReference>
<evidence type="ECO:0000256" key="2">
    <source>
        <dbReference type="ARBA" id="ARBA00006075"/>
    </source>
</evidence>
<dbReference type="PANTHER" id="PTHR13220">
    <property type="entry name" value="TIMELESS INTERACTING-RELATED"/>
    <property type="match status" value="1"/>
</dbReference>
<evidence type="ECO:0000259" key="7">
    <source>
        <dbReference type="Pfam" id="PF07962"/>
    </source>
</evidence>
<reference evidence="10" key="1">
    <citation type="submission" date="2012-05" db="EMBL/GenBank/DDBJ databases">
        <title>Whole Genome Assembly of Lutzomyia longipalpis.</title>
        <authorList>
            <person name="Richards S."/>
            <person name="Qu C."/>
            <person name="Dillon R."/>
            <person name="Worley K."/>
            <person name="Scherer S."/>
            <person name="Batterton M."/>
            <person name="Taylor A."/>
            <person name="Hawes A."/>
            <person name="Hernandez B."/>
            <person name="Kovar C."/>
            <person name="Mandapat C."/>
            <person name="Pham C."/>
            <person name="Qu C."/>
            <person name="Jing C."/>
            <person name="Bess C."/>
            <person name="Bandaranaike D."/>
            <person name="Ngo D."/>
            <person name="Ongeri F."/>
            <person name="Arias F."/>
            <person name="Lara F."/>
            <person name="Weissenberger G."/>
            <person name="Kamau G."/>
            <person name="Han H."/>
            <person name="Shen H."/>
            <person name="Dinh H."/>
            <person name="Khalil I."/>
            <person name="Jones J."/>
            <person name="Shafer J."/>
            <person name="Jayaseelan J."/>
            <person name="Quiroz J."/>
            <person name="Blankenburg K."/>
            <person name="Nguyen L."/>
            <person name="Jackson L."/>
            <person name="Francisco L."/>
            <person name="Tang L.-Y."/>
            <person name="Pu L.-L."/>
            <person name="Perales L."/>
            <person name="Lorensuhewa L."/>
            <person name="Munidasa M."/>
            <person name="Coyle M."/>
            <person name="Taylor M."/>
            <person name="Puazo M."/>
            <person name="Firestine M."/>
            <person name="Scheel M."/>
            <person name="Javaid M."/>
            <person name="Wang M."/>
            <person name="Li M."/>
            <person name="Tabassum N."/>
            <person name="Saada N."/>
            <person name="Osuji N."/>
            <person name="Aqrawi P."/>
            <person name="Fu Q."/>
            <person name="Thornton R."/>
            <person name="Raj R."/>
            <person name="Goodspeed R."/>
            <person name="Mata R."/>
            <person name="Najjar R."/>
            <person name="Gubbala S."/>
            <person name="Lee S."/>
            <person name="Denson S."/>
            <person name="Patil S."/>
            <person name="Macmil S."/>
            <person name="Qi S."/>
            <person name="Matskevitch T."/>
            <person name="Palculict T."/>
            <person name="Mathew T."/>
            <person name="Vee V."/>
            <person name="Velamala V."/>
            <person name="Korchina V."/>
            <person name="Cai W."/>
            <person name="Liu W."/>
            <person name="Dai W."/>
            <person name="Zou X."/>
            <person name="Zhu Y."/>
            <person name="Zhang Y."/>
            <person name="Wu Y.-Q."/>
            <person name="Xin Y."/>
            <person name="Nazarath L."/>
            <person name="Kovar C."/>
            <person name="Han Y."/>
            <person name="Muzny D."/>
            <person name="Gibbs R."/>
        </authorList>
    </citation>
    <scope>NUCLEOTIDE SEQUENCE [LARGE SCALE GENOMIC DNA]</scope>
    <source>
        <strain evidence="10">Jacobina</strain>
    </source>
</reference>
<dbReference type="GO" id="GO:0043111">
    <property type="term" value="P:replication fork arrest"/>
    <property type="evidence" value="ECO:0007669"/>
    <property type="project" value="TreeGrafter"/>
</dbReference>
<dbReference type="InterPro" id="IPR040038">
    <property type="entry name" value="TIPIN/Csm3/Swi3"/>
</dbReference>
<evidence type="ECO:0000313" key="10">
    <source>
        <dbReference type="Proteomes" id="UP000092461"/>
    </source>
</evidence>
<feature type="domain" description="Chromosome segregation in meiosis protein 3" evidence="7">
    <location>
        <begin position="27"/>
        <end position="105"/>
    </location>
</feature>
<dbReference type="Pfam" id="PF07962">
    <property type="entry name" value="Swi3"/>
    <property type="match status" value="1"/>
</dbReference>
<dbReference type="Proteomes" id="UP000092461">
    <property type="component" value="Unassembled WGS sequence"/>
</dbReference>
<keyword evidence="10" id="KW-1185">Reference proteome</keyword>
<accession>A0A1B0CR01</accession>
<evidence type="ECO:0000256" key="1">
    <source>
        <dbReference type="ARBA" id="ARBA00004123"/>
    </source>
</evidence>
<evidence type="ECO:0000256" key="4">
    <source>
        <dbReference type="ARBA" id="ARBA00023242"/>
    </source>
</evidence>
<protein>
    <recommendedName>
        <fullName evidence="6">TIMELESS-interacting protein</fullName>
    </recommendedName>
</protein>
<dbReference type="VEuPathDB" id="VectorBase:LLOJ007300"/>
<dbReference type="AlphaFoldDB" id="A0A1B0CR01"/>
<proteinExistence type="inferred from homology"/>
<comment type="subcellular location">
    <subcellularLocation>
        <location evidence="1 6">Nucleus</location>
    </subcellularLocation>
</comment>
<organism evidence="9 10">
    <name type="scientific">Lutzomyia longipalpis</name>
    <name type="common">Sand fly</name>
    <dbReference type="NCBI Taxonomy" id="7200"/>
    <lineage>
        <taxon>Eukaryota</taxon>
        <taxon>Metazoa</taxon>
        <taxon>Ecdysozoa</taxon>
        <taxon>Arthropoda</taxon>
        <taxon>Hexapoda</taxon>
        <taxon>Insecta</taxon>
        <taxon>Pterygota</taxon>
        <taxon>Neoptera</taxon>
        <taxon>Endopterygota</taxon>
        <taxon>Diptera</taxon>
        <taxon>Nematocera</taxon>
        <taxon>Psychodoidea</taxon>
        <taxon>Psychodidae</taxon>
        <taxon>Lutzomyia</taxon>
        <taxon>Lutzomyia</taxon>
    </lineage>
</organism>
<keyword evidence="4 6" id="KW-0539">Nucleus</keyword>
<dbReference type="PANTHER" id="PTHR13220:SF11">
    <property type="entry name" value="TIMELESS-INTERACTING PROTEIN"/>
    <property type="match status" value="1"/>
</dbReference>
<comment type="similarity">
    <text evidence="2 6">Belongs to the CSM3 family.</text>
</comment>
<dbReference type="GO" id="GO:0031298">
    <property type="term" value="C:replication fork protection complex"/>
    <property type="evidence" value="ECO:0007669"/>
    <property type="project" value="TreeGrafter"/>
</dbReference>
<dbReference type="VEuPathDB" id="VectorBase:LLONM1_011342"/>
<keyword evidence="3 6" id="KW-0227">DNA damage</keyword>
<dbReference type="EnsemblMetazoa" id="LLOJ007300-RA">
    <property type="protein sequence ID" value="LLOJ007300-PA"/>
    <property type="gene ID" value="LLOJ007300"/>
</dbReference>
<dbReference type="EMBL" id="AJWK01024261">
    <property type="status" value="NOT_ANNOTATED_CDS"/>
    <property type="molecule type" value="Genomic_DNA"/>
</dbReference>
<reference evidence="9" key="3">
    <citation type="submission" date="2020-05" db="UniProtKB">
        <authorList>
            <consortium name="EnsemblMetazoa"/>
        </authorList>
    </citation>
    <scope>IDENTIFICATION</scope>
    <source>
        <strain evidence="9">Jacobina</strain>
    </source>
</reference>
<comment type="function">
    <text evidence="6">Plays an important role in the control of DNA replication and the maintenance of replication fork stability.</text>
</comment>
<dbReference type="GO" id="GO:0003677">
    <property type="term" value="F:DNA binding"/>
    <property type="evidence" value="ECO:0007669"/>
    <property type="project" value="TreeGrafter"/>
</dbReference>
<dbReference type="GO" id="GO:0006974">
    <property type="term" value="P:DNA damage response"/>
    <property type="evidence" value="ECO:0007669"/>
    <property type="project" value="UniProtKB-KW"/>
</dbReference>
<dbReference type="GO" id="GO:0031297">
    <property type="term" value="P:replication fork processing"/>
    <property type="evidence" value="ECO:0007669"/>
    <property type="project" value="UniProtKB-UniRule"/>
</dbReference>
<evidence type="ECO:0000313" key="9">
    <source>
        <dbReference type="EnsemblMetazoa" id="LLOJ007300-PA"/>
    </source>
</evidence>
<dbReference type="GO" id="GO:0000076">
    <property type="term" value="P:DNA replication checkpoint signaling"/>
    <property type="evidence" value="ECO:0007669"/>
    <property type="project" value="UniProtKB-UniRule"/>
</dbReference>
<dbReference type="EMBL" id="GITU01005402">
    <property type="protein sequence ID" value="MBC1174105.1"/>
    <property type="molecule type" value="Transcribed_RNA"/>
</dbReference>